<evidence type="ECO:0000313" key="2">
    <source>
        <dbReference type="EMBL" id="MPC27254.1"/>
    </source>
</evidence>
<reference evidence="2 3" key="1">
    <citation type="submission" date="2019-05" db="EMBL/GenBank/DDBJ databases">
        <title>Another draft genome of Portunus trituberculatus and its Hox gene families provides insights of decapod evolution.</title>
        <authorList>
            <person name="Jeong J.-H."/>
            <person name="Song I."/>
            <person name="Kim S."/>
            <person name="Choi T."/>
            <person name="Kim D."/>
            <person name="Ryu S."/>
            <person name="Kim W."/>
        </authorList>
    </citation>
    <scope>NUCLEOTIDE SEQUENCE [LARGE SCALE GENOMIC DNA]</scope>
    <source>
        <tissue evidence="2">Muscle</tissue>
    </source>
</reference>
<evidence type="ECO:0000313" key="3">
    <source>
        <dbReference type="Proteomes" id="UP000324222"/>
    </source>
</evidence>
<name>A0A5B7E345_PORTR</name>
<comment type="caution">
    <text evidence="2">The sequence shown here is derived from an EMBL/GenBank/DDBJ whole genome shotgun (WGS) entry which is preliminary data.</text>
</comment>
<keyword evidence="3" id="KW-1185">Reference proteome</keyword>
<dbReference type="Proteomes" id="UP000324222">
    <property type="component" value="Unassembled WGS sequence"/>
</dbReference>
<accession>A0A5B7E345</accession>
<gene>
    <name evidence="2" type="ORF">E2C01_020422</name>
</gene>
<protein>
    <submittedName>
        <fullName evidence="2">Uncharacterized protein</fullName>
    </submittedName>
</protein>
<feature type="region of interest" description="Disordered" evidence="1">
    <location>
        <begin position="1"/>
        <end position="32"/>
    </location>
</feature>
<dbReference type="EMBL" id="VSRR010001715">
    <property type="protein sequence ID" value="MPC27254.1"/>
    <property type="molecule type" value="Genomic_DNA"/>
</dbReference>
<evidence type="ECO:0000256" key="1">
    <source>
        <dbReference type="SAM" id="MobiDB-lite"/>
    </source>
</evidence>
<dbReference type="AlphaFoldDB" id="A0A5B7E345"/>
<sequence length="93" mass="10117">MLLGGGASRRITQDDRLLNTPAPLLDKTRTAHSPTLPRSLFKTITASAAACLPSLKMPPKRPATSPAMSPSVAKTRKSLTLKVKLDVIHRYKR</sequence>
<feature type="region of interest" description="Disordered" evidence="1">
    <location>
        <begin position="55"/>
        <end position="75"/>
    </location>
</feature>
<proteinExistence type="predicted"/>
<organism evidence="2 3">
    <name type="scientific">Portunus trituberculatus</name>
    <name type="common">Swimming crab</name>
    <name type="synonym">Neptunus trituberculatus</name>
    <dbReference type="NCBI Taxonomy" id="210409"/>
    <lineage>
        <taxon>Eukaryota</taxon>
        <taxon>Metazoa</taxon>
        <taxon>Ecdysozoa</taxon>
        <taxon>Arthropoda</taxon>
        <taxon>Crustacea</taxon>
        <taxon>Multicrustacea</taxon>
        <taxon>Malacostraca</taxon>
        <taxon>Eumalacostraca</taxon>
        <taxon>Eucarida</taxon>
        <taxon>Decapoda</taxon>
        <taxon>Pleocyemata</taxon>
        <taxon>Brachyura</taxon>
        <taxon>Eubrachyura</taxon>
        <taxon>Portunoidea</taxon>
        <taxon>Portunidae</taxon>
        <taxon>Portuninae</taxon>
        <taxon>Portunus</taxon>
    </lineage>
</organism>